<dbReference type="Gene3D" id="3.20.20.100">
    <property type="entry name" value="NADP-dependent oxidoreductase domain"/>
    <property type="match status" value="1"/>
</dbReference>
<reference evidence="3" key="2">
    <citation type="submission" date="2014-03" db="EMBL/GenBank/DDBJ databases">
        <authorList>
            <person name="Urmite Genomes"/>
        </authorList>
    </citation>
    <scope>NUCLEOTIDE SEQUENCE</scope>
    <source>
        <strain evidence="3">DSM 44829</strain>
    </source>
</reference>
<dbReference type="eggNOG" id="COG0667">
    <property type="taxonomic scope" value="Bacteria"/>
</dbReference>
<dbReference type="Pfam" id="PF00248">
    <property type="entry name" value="Aldo_ket_red"/>
    <property type="match status" value="1"/>
</dbReference>
<dbReference type="InterPro" id="IPR036812">
    <property type="entry name" value="NAD(P)_OxRdtase_dom_sf"/>
</dbReference>
<dbReference type="InterPro" id="IPR050791">
    <property type="entry name" value="Aldo-Keto_reductase"/>
</dbReference>
<gene>
    <name evidence="3" type="ORF">BN977_03088</name>
</gene>
<dbReference type="GO" id="GO:0016491">
    <property type="term" value="F:oxidoreductase activity"/>
    <property type="evidence" value="ECO:0007669"/>
    <property type="project" value="UniProtKB-KW"/>
</dbReference>
<organism evidence="3 4">
    <name type="scientific">Mycolicibacterium cosmeticum</name>
    <dbReference type="NCBI Taxonomy" id="258533"/>
    <lineage>
        <taxon>Bacteria</taxon>
        <taxon>Bacillati</taxon>
        <taxon>Actinomycetota</taxon>
        <taxon>Actinomycetes</taxon>
        <taxon>Mycobacteriales</taxon>
        <taxon>Mycobacteriaceae</taxon>
        <taxon>Mycolicibacterium</taxon>
    </lineage>
</organism>
<evidence type="ECO:0000313" key="3">
    <source>
        <dbReference type="EMBL" id="CDO08269.1"/>
    </source>
</evidence>
<name>W9AR68_MYCCO</name>
<dbReference type="AlphaFoldDB" id="W9AR68"/>
<proteinExistence type="predicted"/>
<dbReference type="OrthoDB" id="9768793at2"/>
<accession>W9AR68</accession>
<protein>
    <submittedName>
        <fullName evidence="3">Aldo/keto reductase</fullName>
    </submittedName>
</protein>
<evidence type="ECO:0000256" key="1">
    <source>
        <dbReference type="ARBA" id="ARBA00023002"/>
    </source>
</evidence>
<keyword evidence="1" id="KW-0560">Oxidoreductase</keyword>
<feature type="domain" description="NADP-dependent oxidoreductase" evidence="2">
    <location>
        <begin position="19"/>
        <end position="322"/>
    </location>
</feature>
<evidence type="ECO:0000259" key="2">
    <source>
        <dbReference type="Pfam" id="PF00248"/>
    </source>
</evidence>
<dbReference type="PANTHER" id="PTHR43625:SF40">
    <property type="entry name" value="ALDO-KETO REDUCTASE YAKC [NADP(+)]"/>
    <property type="match status" value="1"/>
</dbReference>
<dbReference type="EMBL" id="CCBB010000001">
    <property type="protein sequence ID" value="CDO08269.1"/>
    <property type="molecule type" value="Genomic_DNA"/>
</dbReference>
<dbReference type="SUPFAM" id="SSF51430">
    <property type="entry name" value="NAD(P)-linked oxidoreductase"/>
    <property type="match status" value="1"/>
</dbReference>
<comment type="caution">
    <text evidence="3">The sequence shown here is derived from an EMBL/GenBank/DDBJ whole genome shotgun (WGS) entry which is preliminary data.</text>
</comment>
<evidence type="ECO:0000313" key="4">
    <source>
        <dbReference type="Proteomes" id="UP000028870"/>
    </source>
</evidence>
<dbReference type="GO" id="GO:0005737">
    <property type="term" value="C:cytoplasm"/>
    <property type="evidence" value="ECO:0007669"/>
    <property type="project" value="TreeGrafter"/>
</dbReference>
<dbReference type="PANTHER" id="PTHR43625">
    <property type="entry name" value="AFLATOXIN B1 ALDEHYDE REDUCTASE"/>
    <property type="match status" value="1"/>
</dbReference>
<reference evidence="3" key="1">
    <citation type="submission" date="2014-03" db="EMBL/GenBank/DDBJ databases">
        <title>Draft Genome Sequence of Mycobacterium cosmeticum DSM 44829.</title>
        <authorList>
            <person name="Croce O."/>
            <person name="Robert C."/>
            <person name="Raoult D."/>
            <person name="Drancourt M."/>
        </authorList>
    </citation>
    <scope>NUCLEOTIDE SEQUENCE [LARGE SCALE GENOMIC DNA]</scope>
    <source>
        <strain evidence="3">DSM 44829</strain>
    </source>
</reference>
<keyword evidence="4" id="KW-1185">Reference proteome</keyword>
<sequence length="344" mass="37106">MTNHSARVRLGHSDLTVRPIGLGCMGMSQFYGDSDDQESAQTIRAAIDLGVDFLDTSDVYGGSDIGTASNSRGFGHNERLIGTALRGRRDRVVLATKFGAKVNDTRDGIVIDGRPEYVAAACEASLRRLDTDVIDLYYCHRLDRNVPIEDTVGAMAELVQAGKVRALGLSEVGPALIRRAHAVHPITALQSEYSLWERDVEESVTATCRELGITLVPYCPLGRSALTGALTPGERFHPDDFRHSNPRFAADNLAANLEPVEALTQLADEKGCTPGQLALAWLLAQPLDVVPIPGTRRIAHVRENFAATAVPISADEIAYLSAVFAPGRVVGERYTPVHAATVAR</sequence>
<dbReference type="CDD" id="cd19076">
    <property type="entry name" value="AKR_AKR13A_13D"/>
    <property type="match status" value="1"/>
</dbReference>
<dbReference type="InterPro" id="IPR023210">
    <property type="entry name" value="NADP_OxRdtase_dom"/>
</dbReference>
<dbReference type="Proteomes" id="UP000028870">
    <property type="component" value="Unassembled WGS sequence"/>
</dbReference>
<dbReference type="STRING" id="258533.BN977_03088"/>
<dbReference type="RefSeq" id="WP_036398092.1">
    <property type="nucleotide sequence ID" value="NZ_CCBB010000001.1"/>
</dbReference>